<sequence>MSRKQHVMKEQHLEQALVKTVEALGGVCWKLVSPGTAGVPDRIVLLPDGHVGFVEVKAPGGKVRAIQKHRLRQLKHLGFTALVLNNPDDIKKVCHAIQAA</sequence>
<dbReference type="InterPro" id="IPR014883">
    <property type="entry name" value="VRR_NUC"/>
</dbReference>
<dbReference type="GO" id="GO:0003676">
    <property type="term" value="F:nucleic acid binding"/>
    <property type="evidence" value="ECO:0007669"/>
    <property type="project" value="InterPro"/>
</dbReference>
<dbReference type="Proteomes" id="UP001281731">
    <property type="component" value="Unassembled WGS sequence"/>
</dbReference>
<organism evidence="5 6">
    <name type="scientific">Actinotignum urinale</name>
    <dbReference type="NCBI Taxonomy" id="190146"/>
    <lineage>
        <taxon>Bacteria</taxon>
        <taxon>Bacillati</taxon>
        <taxon>Actinomycetota</taxon>
        <taxon>Actinomycetes</taxon>
        <taxon>Actinomycetales</taxon>
        <taxon>Actinomycetaceae</taxon>
        <taxon>Actinotignum</taxon>
    </lineage>
</organism>
<dbReference type="EMBL" id="JAWNGC010000012">
    <property type="protein sequence ID" value="MDY5155578.1"/>
    <property type="molecule type" value="Genomic_DNA"/>
</dbReference>
<dbReference type="InterPro" id="IPR011856">
    <property type="entry name" value="tRNA_endonuc-like_dom_sf"/>
</dbReference>
<dbReference type="Gene3D" id="3.40.1350.10">
    <property type="match status" value="1"/>
</dbReference>
<evidence type="ECO:0000313" key="6">
    <source>
        <dbReference type="Proteomes" id="UP001281731"/>
    </source>
</evidence>
<comment type="cofactor">
    <cofactor evidence="1">
        <name>Mg(2+)</name>
        <dbReference type="ChEBI" id="CHEBI:18420"/>
    </cofactor>
</comment>
<reference evidence="5" key="1">
    <citation type="submission" date="2023-10" db="EMBL/GenBank/DDBJ databases">
        <title>Whole Genome based description of the genera Actinobaculum and Actinotignum reveals a complex phylogenetic relationship within the species included in the genus Actinotignum.</title>
        <authorList>
            <person name="Jensen C.S."/>
            <person name="Dargis R."/>
            <person name="Kemp M."/>
            <person name="Christensen J.J."/>
        </authorList>
    </citation>
    <scope>NUCLEOTIDE SEQUENCE</scope>
    <source>
        <strain evidence="5">SLA_B511</strain>
    </source>
</reference>
<evidence type="ECO:0000256" key="3">
    <source>
        <dbReference type="ARBA" id="ARBA00022801"/>
    </source>
</evidence>
<evidence type="ECO:0000259" key="4">
    <source>
        <dbReference type="SMART" id="SM00990"/>
    </source>
</evidence>
<keyword evidence="2" id="KW-0540">Nuclease</keyword>
<dbReference type="Pfam" id="PF08774">
    <property type="entry name" value="VRR_NUC"/>
    <property type="match status" value="1"/>
</dbReference>
<accession>A0AAW9HUZ6</accession>
<evidence type="ECO:0000256" key="1">
    <source>
        <dbReference type="ARBA" id="ARBA00001946"/>
    </source>
</evidence>
<name>A0AAW9HUZ6_9ACTO</name>
<dbReference type="GO" id="GO:0004518">
    <property type="term" value="F:nuclease activity"/>
    <property type="evidence" value="ECO:0007669"/>
    <property type="project" value="UniProtKB-KW"/>
</dbReference>
<comment type="caution">
    <text evidence="5">The sequence shown here is derived from an EMBL/GenBank/DDBJ whole genome shotgun (WGS) entry which is preliminary data.</text>
</comment>
<dbReference type="GO" id="GO:0016788">
    <property type="term" value="F:hydrolase activity, acting on ester bonds"/>
    <property type="evidence" value="ECO:0007669"/>
    <property type="project" value="InterPro"/>
</dbReference>
<dbReference type="SMART" id="SM00990">
    <property type="entry name" value="VRR_NUC"/>
    <property type="match status" value="1"/>
</dbReference>
<dbReference type="RefSeq" id="WP_320756724.1">
    <property type="nucleotide sequence ID" value="NZ_CP126967.1"/>
</dbReference>
<proteinExistence type="predicted"/>
<keyword evidence="3" id="KW-0378">Hydrolase</keyword>
<evidence type="ECO:0000256" key="2">
    <source>
        <dbReference type="ARBA" id="ARBA00022722"/>
    </source>
</evidence>
<dbReference type="AlphaFoldDB" id="A0AAW9HUZ6"/>
<feature type="domain" description="VRR-NUC" evidence="4">
    <location>
        <begin position="8"/>
        <end position="88"/>
    </location>
</feature>
<protein>
    <submittedName>
        <fullName evidence="5">VRR-NUC domain-containing protein</fullName>
    </submittedName>
</protein>
<evidence type="ECO:0000313" key="5">
    <source>
        <dbReference type="EMBL" id="MDY5155578.1"/>
    </source>
</evidence>
<gene>
    <name evidence="5" type="ORF">R6G80_07585</name>
</gene>